<dbReference type="Proteomes" id="UP001146351">
    <property type="component" value="Unassembled WGS sequence"/>
</dbReference>
<dbReference type="Pfam" id="PF05637">
    <property type="entry name" value="Glyco_transf_34"/>
    <property type="match status" value="1"/>
</dbReference>
<protein>
    <recommendedName>
        <fullName evidence="6">Nucleotide-diphospho-sugar transferase domain-containing protein</fullName>
    </recommendedName>
</protein>
<evidence type="ECO:0000313" key="4">
    <source>
        <dbReference type="EMBL" id="KAJ5165888.1"/>
    </source>
</evidence>
<evidence type="ECO:0008006" key="6">
    <source>
        <dbReference type="Google" id="ProtNLM"/>
    </source>
</evidence>
<accession>A0A9W9I341</accession>
<dbReference type="InterPro" id="IPR008630">
    <property type="entry name" value="Glyco_trans_34"/>
</dbReference>
<dbReference type="EMBL" id="JAPQKO010000004">
    <property type="protein sequence ID" value="KAJ5165888.1"/>
    <property type="molecule type" value="Genomic_DNA"/>
</dbReference>
<dbReference type="Gene3D" id="3.90.550.10">
    <property type="entry name" value="Spore Coat Polysaccharide Biosynthesis Protein SpsA, Chain A"/>
    <property type="match status" value="1"/>
</dbReference>
<evidence type="ECO:0000256" key="2">
    <source>
        <dbReference type="ARBA" id="ARBA00022676"/>
    </source>
</evidence>
<dbReference type="GO" id="GO:0006487">
    <property type="term" value="P:protein N-linked glycosylation"/>
    <property type="evidence" value="ECO:0007669"/>
    <property type="project" value="TreeGrafter"/>
</dbReference>
<dbReference type="AlphaFoldDB" id="A0A9W9I341"/>
<sequence length="223" mass="25555">MYARIHGYDYKLVQAGSTPHKYGTWAKVQALRDTIRHYEFVVFLDADAMFPYPHIPLEWLFNYWNITAETLVALAEDPNEPVNKDSQGQTLLNTGFVIAQRSARALGLLDAWDSCADDVRYPGCSQWRHRWPHEQGAFGDHIRYDFDRPDDIKELACSEANGCPETRLAGCGGQLVRHYWGAKAHLPAAVQESLMRYLLPHVHRSFIQEHGEVIFKLNESRAN</sequence>
<dbReference type="PANTHER" id="PTHR31306:SF3">
    <property type="entry name" value="NUCLEOTIDE-DIPHOSPHO-SUGAR TRANSFERASE DOMAIN-CONTAINING PROTEIN"/>
    <property type="match status" value="1"/>
</dbReference>
<reference evidence="4" key="1">
    <citation type="submission" date="2022-11" db="EMBL/GenBank/DDBJ databases">
        <authorList>
            <person name="Petersen C."/>
        </authorList>
    </citation>
    <scope>NUCLEOTIDE SEQUENCE</scope>
    <source>
        <strain evidence="4">IBT 21917</strain>
    </source>
</reference>
<keyword evidence="5" id="KW-1185">Reference proteome</keyword>
<keyword evidence="3" id="KW-0808">Transferase</keyword>
<reference evidence="4" key="2">
    <citation type="journal article" date="2023" name="IMA Fungus">
        <title>Comparative genomic study of the Penicillium genus elucidates a diverse pangenome and 15 lateral gene transfer events.</title>
        <authorList>
            <person name="Petersen C."/>
            <person name="Sorensen T."/>
            <person name="Nielsen M.R."/>
            <person name="Sondergaard T.E."/>
            <person name="Sorensen J.L."/>
            <person name="Fitzpatrick D.A."/>
            <person name="Frisvad J.C."/>
            <person name="Nielsen K.L."/>
        </authorList>
    </citation>
    <scope>NUCLEOTIDE SEQUENCE</scope>
    <source>
        <strain evidence="4">IBT 21917</strain>
    </source>
</reference>
<keyword evidence="2" id="KW-0328">Glycosyltransferase</keyword>
<comment type="caution">
    <text evidence="4">The sequence shown here is derived from an EMBL/GenBank/DDBJ whole genome shotgun (WGS) entry which is preliminary data.</text>
</comment>
<dbReference type="GO" id="GO:0016757">
    <property type="term" value="F:glycosyltransferase activity"/>
    <property type="evidence" value="ECO:0007669"/>
    <property type="project" value="UniProtKB-KW"/>
</dbReference>
<organism evidence="4 5">
    <name type="scientific">Penicillium capsulatum</name>
    <dbReference type="NCBI Taxonomy" id="69766"/>
    <lineage>
        <taxon>Eukaryota</taxon>
        <taxon>Fungi</taxon>
        <taxon>Dikarya</taxon>
        <taxon>Ascomycota</taxon>
        <taxon>Pezizomycotina</taxon>
        <taxon>Eurotiomycetes</taxon>
        <taxon>Eurotiomycetidae</taxon>
        <taxon>Eurotiales</taxon>
        <taxon>Aspergillaceae</taxon>
        <taxon>Penicillium</taxon>
    </lineage>
</organism>
<gene>
    <name evidence="4" type="ORF">N7492_006184</name>
</gene>
<dbReference type="OrthoDB" id="3763672at2759"/>
<evidence type="ECO:0000256" key="3">
    <source>
        <dbReference type="ARBA" id="ARBA00022679"/>
    </source>
</evidence>
<comment type="similarity">
    <text evidence="1">Belongs to the glycosyltransferase 34 family.</text>
</comment>
<evidence type="ECO:0000256" key="1">
    <source>
        <dbReference type="ARBA" id="ARBA00005664"/>
    </source>
</evidence>
<dbReference type="GO" id="GO:0000139">
    <property type="term" value="C:Golgi membrane"/>
    <property type="evidence" value="ECO:0007669"/>
    <property type="project" value="TreeGrafter"/>
</dbReference>
<dbReference type="SUPFAM" id="SSF53448">
    <property type="entry name" value="Nucleotide-diphospho-sugar transferases"/>
    <property type="match status" value="1"/>
</dbReference>
<dbReference type="InterPro" id="IPR029044">
    <property type="entry name" value="Nucleotide-diphossugar_trans"/>
</dbReference>
<proteinExistence type="inferred from homology"/>
<name>A0A9W9I341_9EURO</name>
<evidence type="ECO:0000313" key="5">
    <source>
        <dbReference type="Proteomes" id="UP001146351"/>
    </source>
</evidence>
<dbReference type="PANTHER" id="PTHR31306">
    <property type="entry name" value="ALPHA-1,6-MANNOSYLTRANSFERASE MNN11-RELATED"/>
    <property type="match status" value="1"/>
</dbReference>